<comment type="similarity">
    <text evidence="1">Belongs to the peptidase S33 family.</text>
</comment>
<dbReference type="InterPro" id="IPR051601">
    <property type="entry name" value="Serine_prot/Carboxylest_S33"/>
</dbReference>
<dbReference type="Pfam" id="PF00561">
    <property type="entry name" value="Abhydrolase_1"/>
    <property type="match status" value="1"/>
</dbReference>
<dbReference type="GO" id="GO:0016787">
    <property type="term" value="F:hydrolase activity"/>
    <property type="evidence" value="ECO:0007669"/>
    <property type="project" value="UniProtKB-KW"/>
</dbReference>
<dbReference type="AlphaFoldDB" id="A0AAD7GWP8"/>
<sequence>MPRLSGQPPRRKAFEVQHVEVVPDFKAQMERVYDVHHCTPGSPSGDAHSALAQLQHWDHPTCRTGSVTSSAKIQYWPGNHAQIATRSSVPSFRCPSSIPTEPEYLSTEDRAVLALRLYPATVPPSQRLRTIFTNPGGPGASGHATLLKTGPSLSTIFGGKFDIIGWDPRGVNMSTRRISCHPTEFHRQLFALGHEGGDLDFYGLSNDAANRTLLVASARARLLTDLCRDSVSDKVLRSVITVNVAMDLEEMRQAIGEGGLRYWGFSYGTTLGATYAAMFPANVILDGGGRFIWSH</sequence>
<evidence type="ECO:0000256" key="2">
    <source>
        <dbReference type="ARBA" id="ARBA00022801"/>
    </source>
</evidence>
<dbReference type="PANTHER" id="PTHR43248:SF25">
    <property type="entry name" value="AB HYDROLASE-1 DOMAIN-CONTAINING PROTEIN-RELATED"/>
    <property type="match status" value="1"/>
</dbReference>
<dbReference type="EMBL" id="JARKIE010000006">
    <property type="protein sequence ID" value="KAJ7706820.1"/>
    <property type="molecule type" value="Genomic_DNA"/>
</dbReference>
<keyword evidence="2" id="KW-0378">Hydrolase</keyword>
<name>A0AAD7GWP8_MYCRO</name>
<dbReference type="Gene3D" id="3.40.50.1820">
    <property type="entry name" value="alpha/beta hydrolase"/>
    <property type="match status" value="1"/>
</dbReference>
<proteinExistence type="inferred from homology"/>
<evidence type="ECO:0000256" key="1">
    <source>
        <dbReference type="ARBA" id="ARBA00010088"/>
    </source>
</evidence>
<accession>A0AAD7GWP8</accession>
<evidence type="ECO:0000313" key="4">
    <source>
        <dbReference type="EMBL" id="KAJ7706820.1"/>
    </source>
</evidence>
<dbReference type="SUPFAM" id="SSF53474">
    <property type="entry name" value="alpha/beta-Hydrolases"/>
    <property type="match status" value="1"/>
</dbReference>
<protein>
    <recommendedName>
        <fullName evidence="3">AB hydrolase-1 domain-containing protein</fullName>
    </recommendedName>
</protein>
<keyword evidence="5" id="KW-1185">Reference proteome</keyword>
<reference evidence="4" key="1">
    <citation type="submission" date="2023-03" db="EMBL/GenBank/DDBJ databases">
        <title>Massive genome expansion in bonnet fungi (Mycena s.s.) driven by repeated elements and novel gene families across ecological guilds.</title>
        <authorList>
            <consortium name="Lawrence Berkeley National Laboratory"/>
            <person name="Harder C.B."/>
            <person name="Miyauchi S."/>
            <person name="Viragh M."/>
            <person name="Kuo A."/>
            <person name="Thoen E."/>
            <person name="Andreopoulos B."/>
            <person name="Lu D."/>
            <person name="Skrede I."/>
            <person name="Drula E."/>
            <person name="Henrissat B."/>
            <person name="Morin E."/>
            <person name="Kohler A."/>
            <person name="Barry K."/>
            <person name="LaButti K."/>
            <person name="Morin E."/>
            <person name="Salamov A."/>
            <person name="Lipzen A."/>
            <person name="Mereny Z."/>
            <person name="Hegedus B."/>
            <person name="Baldrian P."/>
            <person name="Stursova M."/>
            <person name="Weitz H."/>
            <person name="Taylor A."/>
            <person name="Grigoriev I.V."/>
            <person name="Nagy L.G."/>
            <person name="Martin F."/>
            <person name="Kauserud H."/>
        </authorList>
    </citation>
    <scope>NUCLEOTIDE SEQUENCE</scope>
    <source>
        <strain evidence="4">CBHHK067</strain>
    </source>
</reference>
<evidence type="ECO:0000259" key="3">
    <source>
        <dbReference type="Pfam" id="PF00561"/>
    </source>
</evidence>
<gene>
    <name evidence="4" type="ORF">B0H17DRAFT_1034569</name>
</gene>
<dbReference type="PANTHER" id="PTHR43248">
    <property type="entry name" value="2-SUCCINYL-6-HYDROXY-2,4-CYCLOHEXADIENE-1-CARBOXYLATE SYNTHASE"/>
    <property type="match status" value="1"/>
</dbReference>
<dbReference type="Proteomes" id="UP001221757">
    <property type="component" value="Unassembled WGS sequence"/>
</dbReference>
<organism evidence="4 5">
    <name type="scientific">Mycena rosella</name>
    <name type="common">Pink bonnet</name>
    <name type="synonym">Agaricus rosellus</name>
    <dbReference type="NCBI Taxonomy" id="1033263"/>
    <lineage>
        <taxon>Eukaryota</taxon>
        <taxon>Fungi</taxon>
        <taxon>Dikarya</taxon>
        <taxon>Basidiomycota</taxon>
        <taxon>Agaricomycotina</taxon>
        <taxon>Agaricomycetes</taxon>
        <taxon>Agaricomycetidae</taxon>
        <taxon>Agaricales</taxon>
        <taxon>Marasmiineae</taxon>
        <taxon>Mycenaceae</taxon>
        <taxon>Mycena</taxon>
    </lineage>
</organism>
<comment type="caution">
    <text evidence="4">The sequence shown here is derived from an EMBL/GenBank/DDBJ whole genome shotgun (WGS) entry which is preliminary data.</text>
</comment>
<evidence type="ECO:0000313" key="5">
    <source>
        <dbReference type="Proteomes" id="UP001221757"/>
    </source>
</evidence>
<dbReference type="InterPro" id="IPR000073">
    <property type="entry name" value="AB_hydrolase_1"/>
</dbReference>
<dbReference type="InterPro" id="IPR029058">
    <property type="entry name" value="AB_hydrolase_fold"/>
</dbReference>
<feature type="domain" description="AB hydrolase-1" evidence="3">
    <location>
        <begin position="135"/>
        <end position="283"/>
    </location>
</feature>